<evidence type="ECO:0000256" key="3">
    <source>
        <dbReference type="ARBA" id="ARBA00023237"/>
    </source>
</evidence>
<keyword evidence="5" id="KW-0732">Signal</keyword>
<dbReference type="Gene3D" id="2.170.130.10">
    <property type="entry name" value="TonB-dependent receptor, plug domain"/>
    <property type="match status" value="1"/>
</dbReference>
<evidence type="ECO:0000256" key="2">
    <source>
        <dbReference type="ARBA" id="ARBA00023136"/>
    </source>
</evidence>
<dbReference type="InterPro" id="IPR036942">
    <property type="entry name" value="Beta-barrel_TonB_sf"/>
</dbReference>
<dbReference type="EMBL" id="CP049871">
    <property type="protein sequence ID" value="QIL01410.1"/>
    <property type="molecule type" value="Genomic_DNA"/>
</dbReference>
<dbReference type="Proteomes" id="UP000502502">
    <property type="component" value="Chromosome"/>
</dbReference>
<feature type="region of interest" description="Disordered" evidence="4">
    <location>
        <begin position="611"/>
        <end position="658"/>
    </location>
</feature>
<feature type="region of interest" description="Disordered" evidence="4">
    <location>
        <begin position="320"/>
        <end position="344"/>
    </location>
</feature>
<feature type="compositionally biased region" description="Acidic residues" evidence="4">
    <location>
        <begin position="42"/>
        <end position="52"/>
    </location>
</feature>
<dbReference type="RefSeq" id="WP_166091887.1">
    <property type="nucleotide sequence ID" value="NZ_CP049871.1"/>
</dbReference>
<evidence type="ECO:0000256" key="5">
    <source>
        <dbReference type="SAM" id="SignalP"/>
    </source>
</evidence>
<dbReference type="PANTHER" id="PTHR47234:SF1">
    <property type="entry name" value="TONB-DEPENDENT RECEPTOR"/>
    <property type="match status" value="1"/>
</dbReference>
<evidence type="ECO:0000313" key="6">
    <source>
        <dbReference type="EMBL" id="QIL01410.1"/>
    </source>
</evidence>
<dbReference type="AlphaFoldDB" id="A0A6G7ZKH4"/>
<dbReference type="PANTHER" id="PTHR47234">
    <property type="match status" value="1"/>
</dbReference>
<keyword evidence="3" id="KW-0998">Cell outer membrane</keyword>
<feature type="compositionally biased region" description="Polar residues" evidence="4">
    <location>
        <begin position="320"/>
        <end position="329"/>
    </location>
</feature>
<accession>A0A6G7ZKH4</accession>
<organism evidence="6 7">
    <name type="scientific">Sphingomonas sinipercae</name>
    <dbReference type="NCBI Taxonomy" id="2714944"/>
    <lineage>
        <taxon>Bacteria</taxon>
        <taxon>Pseudomonadati</taxon>
        <taxon>Pseudomonadota</taxon>
        <taxon>Alphaproteobacteria</taxon>
        <taxon>Sphingomonadales</taxon>
        <taxon>Sphingomonadaceae</taxon>
        <taxon>Sphingomonas</taxon>
    </lineage>
</organism>
<protein>
    <submittedName>
        <fullName evidence="6">TonB-dependent receptor plug domain-containing protein</fullName>
    </submittedName>
</protein>
<keyword evidence="2" id="KW-0472">Membrane</keyword>
<feature type="compositionally biased region" description="Gly residues" evidence="4">
    <location>
        <begin position="642"/>
        <end position="657"/>
    </location>
</feature>
<proteinExistence type="predicted"/>
<name>A0A6G7ZKH4_9SPHN</name>
<dbReference type="KEGG" id="ssin:G7078_00455"/>
<feature type="region of interest" description="Disordered" evidence="4">
    <location>
        <begin position="378"/>
        <end position="397"/>
    </location>
</feature>
<reference evidence="6 7" key="1">
    <citation type="submission" date="2020-03" db="EMBL/GenBank/DDBJ databases">
        <title>Sphingomonas sp. nov., isolated from fish.</title>
        <authorList>
            <person name="Hyun D.-W."/>
            <person name="Bae J.-W."/>
        </authorList>
    </citation>
    <scope>NUCLEOTIDE SEQUENCE [LARGE SCALE GENOMIC DNA]</scope>
    <source>
        <strain evidence="6 7">HDW15C</strain>
    </source>
</reference>
<dbReference type="InterPro" id="IPR037066">
    <property type="entry name" value="Plug_dom_sf"/>
</dbReference>
<keyword evidence="7" id="KW-1185">Reference proteome</keyword>
<feature type="chain" id="PRO_5026248849" evidence="5">
    <location>
        <begin position="23"/>
        <end position="829"/>
    </location>
</feature>
<evidence type="ECO:0000256" key="1">
    <source>
        <dbReference type="ARBA" id="ARBA00004442"/>
    </source>
</evidence>
<dbReference type="Gene3D" id="2.40.170.20">
    <property type="entry name" value="TonB-dependent receptor, beta-barrel domain"/>
    <property type="match status" value="1"/>
</dbReference>
<dbReference type="GO" id="GO:0009279">
    <property type="term" value="C:cell outer membrane"/>
    <property type="evidence" value="ECO:0007669"/>
    <property type="project" value="UniProtKB-SubCell"/>
</dbReference>
<gene>
    <name evidence="6" type="ORF">G7078_00455</name>
</gene>
<feature type="region of interest" description="Disordered" evidence="4">
    <location>
        <begin position="22"/>
        <end position="52"/>
    </location>
</feature>
<dbReference type="SUPFAM" id="SSF56935">
    <property type="entry name" value="Porins"/>
    <property type="match status" value="1"/>
</dbReference>
<keyword evidence="6" id="KW-0675">Receptor</keyword>
<comment type="subcellular location">
    <subcellularLocation>
        <location evidence="1">Cell outer membrane</location>
    </subcellularLocation>
</comment>
<feature type="signal peptide" evidence="5">
    <location>
        <begin position="1"/>
        <end position="22"/>
    </location>
</feature>
<evidence type="ECO:0000313" key="7">
    <source>
        <dbReference type="Proteomes" id="UP000502502"/>
    </source>
</evidence>
<sequence>MNKSAFLAGAAAIAFVATSARAQDASAPVAQGPEPVVQPATEEPDAPTADDLDAEGEADVIVVTGQRRGNVIGDIPPEDTLNARDIRATGATDINELLEAIAPQIGSARGRGGERPILLLNGQRISSFRELRDIPTEAIERVDILPEEVALRYGYRADQRVVNFVLRERFRSTSALATVQVPTGGGYVGGTADATRLMISRSGRTSVNLRAQGNGLLTEDERDVALKEPDAVDDRAARSLLGSKRNVRASVTHNRTVLGDVGATVNAEVEHNDGKALLGLDDAGLTTLRRDSSTDSAHAGLALNWRKSDWQFSSTANADYTRNSTQSDRPSGALENRSRSTTLSAEADITANGKLFELPAGRAGTTLKLAASTLDLNSRRSDEDEDGKPLSLGRTRGAASASVDLPLSRRNSDFSALGNLTLNANGEVEQLSDFGTLTTVGAGVNWSPVVRLNFIGSWTREDGAPSVTQLGNPMLTTAGSRVFDFTRGETVLATVVSGGNPDLLADRRNVVKIGANWQPIADTDLRLRAEYVRTSITDAVSSFPGPSAAVEAAFPERFERGLDGTLLSADLRPVNYDSVRTDTVRIGFDFTKPLKSAAPSPAQIEAFRSRRAAAGGGAPTAGDAPPGAGSDGQGAGERRGGRGFGGGRFGGGGGRNGGRLQFSLTDTIALVDRATIRPGLPKLDFLNGDAAGQSGGRPRHQVEGQAGYFNNGLGARLSANYRSGTQVDDLGGQLLNFAPLATFDLRLFANLGQRFDLVSKQPWLRGSTLRFEVKNIFDSKPKVRNAAGEVPFSYQPDLLDPAGRTIGITFRKLFLPARGSRRGGGAGAD</sequence>
<evidence type="ECO:0000256" key="4">
    <source>
        <dbReference type="SAM" id="MobiDB-lite"/>
    </source>
</evidence>